<feature type="non-terminal residue" evidence="1">
    <location>
        <position position="304"/>
    </location>
</feature>
<protein>
    <submittedName>
        <fullName evidence="1">Uncharacterized protein</fullName>
    </submittedName>
</protein>
<reference evidence="1" key="1">
    <citation type="submission" date="2021-02" db="EMBL/GenBank/DDBJ databases">
        <authorList>
            <person name="Dougan E. K."/>
            <person name="Rhodes N."/>
            <person name="Thang M."/>
            <person name="Chan C."/>
        </authorList>
    </citation>
    <scope>NUCLEOTIDE SEQUENCE</scope>
</reference>
<name>A0A813BFR4_9DINO</name>
<gene>
    <name evidence="1" type="ORF">SNEC2469_LOCUS30294</name>
</gene>
<organism evidence="1 2">
    <name type="scientific">Symbiodinium necroappetens</name>
    <dbReference type="NCBI Taxonomy" id="1628268"/>
    <lineage>
        <taxon>Eukaryota</taxon>
        <taxon>Sar</taxon>
        <taxon>Alveolata</taxon>
        <taxon>Dinophyceae</taxon>
        <taxon>Suessiales</taxon>
        <taxon>Symbiodiniaceae</taxon>
        <taxon>Symbiodinium</taxon>
    </lineage>
</organism>
<keyword evidence="2" id="KW-1185">Reference proteome</keyword>
<evidence type="ECO:0000313" key="1">
    <source>
        <dbReference type="EMBL" id="CAE7900468.1"/>
    </source>
</evidence>
<sequence>YGTSSCVIVPHELMSLNVRDEVHRHVAKLMAWSMKCAAEGKFPSVGFHGEEFERNSVRRWTLESCTRDPMHVIYLGVCRDILASAEALVYRNAQDMQAGQGLMPPKILTPSNCNLGKAEFPELASTWKAAEIKIMMWFLTVKAVELTTGTNDEMLRASTTCIWSPNEAMSVLDMHDLLLPVDAAKRVGDLLRQSLLRWQYLAGKYFELGVRRWKLRPKHHVLDHFCDEVPRTRINPRLSCSCFQEESFLGHLKRIAVKCSSVRVVERTLQRLLLLLGLRWHHTREYGRELQSRCGLQAEIATMT</sequence>
<proteinExistence type="predicted"/>
<dbReference type="Proteomes" id="UP000601435">
    <property type="component" value="Unassembled WGS sequence"/>
</dbReference>
<accession>A0A813BFR4</accession>
<dbReference type="EMBL" id="CAJNJA010070286">
    <property type="protein sequence ID" value="CAE7900468.1"/>
    <property type="molecule type" value="Genomic_DNA"/>
</dbReference>
<dbReference type="AlphaFoldDB" id="A0A813BFR4"/>
<comment type="caution">
    <text evidence="1">The sequence shown here is derived from an EMBL/GenBank/DDBJ whole genome shotgun (WGS) entry which is preliminary data.</text>
</comment>
<evidence type="ECO:0000313" key="2">
    <source>
        <dbReference type="Proteomes" id="UP000601435"/>
    </source>
</evidence>